<dbReference type="OrthoDB" id="2112831at2"/>
<reference evidence="2" key="1">
    <citation type="submission" date="2016-10" db="EMBL/GenBank/DDBJ databases">
        <authorList>
            <person name="Varghese N."/>
            <person name="Submissions S."/>
        </authorList>
    </citation>
    <scope>NUCLEOTIDE SEQUENCE [LARGE SCALE GENOMIC DNA]</scope>
    <source>
        <strain evidence="2">CGMCC 1.11012</strain>
    </source>
</reference>
<dbReference type="RefSeq" id="WP_090713915.1">
    <property type="nucleotide sequence ID" value="NZ_CBCSKY010000006.1"/>
</dbReference>
<dbReference type="InterPro" id="IPR045527">
    <property type="entry name" value="DUF6470"/>
</dbReference>
<sequence length="187" mass="20957">MQSIVQIRQTPALIGLDTTAGKLSITQPKADLQITTTPGELKIQQFEAEMTIDQSAARAAYTGGTYREMSERIYSGVEQLWLQGIAKRMEQGERMANFHKPGNTIAEVYGGDWQKVPFPEIRGPASVDNVRIEVKPVPPQMEYRKAEVHIEAKENKPEISYSPASVEVYLRQKPSLSFIPPELDVQL</sequence>
<dbReference type="STRING" id="1174501.SAMN05216192_10896"/>
<keyword evidence="2" id="KW-1185">Reference proteome</keyword>
<evidence type="ECO:0000313" key="1">
    <source>
        <dbReference type="EMBL" id="SDI77719.1"/>
    </source>
</evidence>
<dbReference type="Proteomes" id="UP000199050">
    <property type="component" value="Unassembled WGS sequence"/>
</dbReference>
<accession>A0A1G8NBS0</accession>
<organism evidence="1 2">
    <name type="scientific">Paenibacillus typhae</name>
    <dbReference type="NCBI Taxonomy" id="1174501"/>
    <lineage>
        <taxon>Bacteria</taxon>
        <taxon>Bacillati</taxon>
        <taxon>Bacillota</taxon>
        <taxon>Bacilli</taxon>
        <taxon>Bacillales</taxon>
        <taxon>Paenibacillaceae</taxon>
        <taxon>Paenibacillus</taxon>
    </lineage>
</organism>
<dbReference type="EMBL" id="FNDX01000008">
    <property type="protein sequence ID" value="SDI77719.1"/>
    <property type="molecule type" value="Genomic_DNA"/>
</dbReference>
<dbReference type="Pfam" id="PF20074">
    <property type="entry name" value="DUF6470"/>
    <property type="match status" value="1"/>
</dbReference>
<dbReference type="AlphaFoldDB" id="A0A1G8NBS0"/>
<proteinExistence type="predicted"/>
<evidence type="ECO:0000313" key="2">
    <source>
        <dbReference type="Proteomes" id="UP000199050"/>
    </source>
</evidence>
<name>A0A1G8NBS0_9BACL</name>
<protein>
    <submittedName>
        <fullName evidence="1">Uncharacterized protein</fullName>
    </submittedName>
</protein>
<gene>
    <name evidence="1" type="ORF">SAMN05216192_10896</name>
</gene>